<evidence type="ECO:0000313" key="3">
    <source>
        <dbReference type="Proteomes" id="UP001596055"/>
    </source>
</evidence>
<dbReference type="Gene3D" id="3.40.50.1820">
    <property type="entry name" value="alpha/beta hydrolase"/>
    <property type="match status" value="1"/>
</dbReference>
<dbReference type="EMBL" id="JBHSNL010000001">
    <property type="protein sequence ID" value="MFC5545199.1"/>
    <property type="molecule type" value="Genomic_DNA"/>
</dbReference>
<dbReference type="RefSeq" id="WP_248155762.1">
    <property type="nucleotide sequence ID" value="NZ_JAKZAJ010000002.1"/>
</dbReference>
<dbReference type="GO" id="GO:0016787">
    <property type="term" value="F:hydrolase activity"/>
    <property type="evidence" value="ECO:0007669"/>
    <property type="project" value="UniProtKB-KW"/>
</dbReference>
<dbReference type="Proteomes" id="UP001596055">
    <property type="component" value="Unassembled WGS sequence"/>
</dbReference>
<keyword evidence="3" id="KW-1185">Reference proteome</keyword>
<evidence type="ECO:0000259" key="1">
    <source>
        <dbReference type="Pfam" id="PF12146"/>
    </source>
</evidence>
<dbReference type="InterPro" id="IPR022742">
    <property type="entry name" value="Hydrolase_4"/>
</dbReference>
<dbReference type="PANTHER" id="PTHR11614">
    <property type="entry name" value="PHOSPHOLIPASE-RELATED"/>
    <property type="match status" value="1"/>
</dbReference>
<reference evidence="3" key="1">
    <citation type="journal article" date="2019" name="Int. J. Syst. Evol. Microbiol.">
        <title>The Global Catalogue of Microorganisms (GCM) 10K type strain sequencing project: providing services to taxonomists for standard genome sequencing and annotation.</title>
        <authorList>
            <consortium name="The Broad Institute Genomics Platform"/>
            <consortium name="The Broad Institute Genome Sequencing Center for Infectious Disease"/>
            <person name="Wu L."/>
            <person name="Ma J."/>
        </authorList>
    </citation>
    <scope>NUCLEOTIDE SEQUENCE [LARGE SCALE GENOMIC DNA]</scope>
    <source>
        <strain evidence="3">CGMCC 4.1799</strain>
    </source>
</reference>
<gene>
    <name evidence="2" type="ORF">ACFPQA_09060</name>
</gene>
<protein>
    <submittedName>
        <fullName evidence="2">Alpha/beta hydrolase</fullName>
    </submittedName>
</protein>
<organism evidence="2 3">
    <name type="scientific">Marinobacter koreensis</name>
    <dbReference type="NCBI Taxonomy" id="335974"/>
    <lineage>
        <taxon>Bacteria</taxon>
        <taxon>Pseudomonadati</taxon>
        <taxon>Pseudomonadota</taxon>
        <taxon>Gammaproteobacteria</taxon>
        <taxon>Pseudomonadales</taxon>
        <taxon>Marinobacteraceae</taxon>
        <taxon>Marinobacter</taxon>
    </lineage>
</organism>
<proteinExistence type="predicted"/>
<dbReference type="InterPro" id="IPR051044">
    <property type="entry name" value="MAG_DAG_Lipase"/>
</dbReference>
<name>A0ABW0RLW3_9GAMM</name>
<dbReference type="Pfam" id="PF12146">
    <property type="entry name" value="Hydrolase_4"/>
    <property type="match status" value="1"/>
</dbReference>
<keyword evidence="2" id="KW-0378">Hydrolase</keyword>
<comment type="caution">
    <text evidence="2">The sequence shown here is derived from an EMBL/GenBank/DDBJ whole genome shotgun (WGS) entry which is preliminary data.</text>
</comment>
<dbReference type="SUPFAM" id="SSF53474">
    <property type="entry name" value="alpha/beta-Hydrolases"/>
    <property type="match status" value="1"/>
</dbReference>
<evidence type="ECO:0000313" key="2">
    <source>
        <dbReference type="EMBL" id="MFC5545199.1"/>
    </source>
</evidence>
<accession>A0ABW0RLW3</accession>
<dbReference type="InterPro" id="IPR029058">
    <property type="entry name" value="AB_hydrolase_fold"/>
</dbReference>
<sequence>MNEHTLSIEAADGRSIKGTLVAPANPDAILVIAHGMAEHAGRYLELARWMAQHGIAVVACNHRGHGPECPADQRGHYSDEQGWYKVTDDLHRVILHSRQAFPGLPVNLLGHSMGSFIAQSVAQQHGSDIDALILSATNRINRGELLPSRFLVGLIRAFRGRRHRSRLIAGLTFGKFNRQFQPNRTDYDWLSRDPEQVDQYIADPYCGFECSVGLWHDFISGMLSIDPKTWRRDLPVHLFAGTRDPVGEMGAGIRTHFQAIREAGIQTVTLRLFEEGRHEMLNEVNAAEVTNYLYSLCRRQASNTSATDDNPIPTTA</sequence>
<feature type="domain" description="Serine aminopeptidase S33" evidence="1">
    <location>
        <begin position="25"/>
        <end position="284"/>
    </location>
</feature>